<protein>
    <recommendedName>
        <fullName evidence="26 27">Mevalonate kinase</fullName>
        <shortName evidence="27">MK</shortName>
        <ecNumber evidence="7 27">2.7.1.36</ecNumber>
    </recommendedName>
</protein>
<dbReference type="GO" id="GO:0046872">
    <property type="term" value="F:metal ion binding"/>
    <property type="evidence" value="ECO:0007669"/>
    <property type="project" value="UniProtKB-KW"/>
</dbReference>
<keyword evidence="12" id="KW-0479">Metal-binding</keyword>
<dbReference type="PROSITE" id="PS00627">
    <property type="entry name" value="GHMP_KINASES_ATP"/>
    <property type="match status" value="1"/>
</dbReference>
<evidence type="ECO:0000256" key="13">
    <source>
        <dbReference type="ARBA" id="ARBA00022741"/>
    </source>
</evidence>
<evidence type="ECO:0000313" key="31">
    <source>
        <dbReference type="Ensembl" id="ENSNNAP00000005662.1"/>
    </source>
</evidence>
<evidence type="ECO:0000256" key="22">
    <source>
        <dbReference type="ARBA" id="ARBA00023166"/>
    </source>
</evidence>
<feature type="compositionally biased region" description="Basic and acidic residues" evidence="28">
    <location>
        <begin position="187"/>
        <end position="198"/>
    </location>
</feature>
<dbReference type="GO" id="GO:0004496">
    <property type="term" value="F:mevalonate kinase activity"/>
    <property type="evidence" value="ECO:0007669"/>
    <property type="project" value="UniProtKB-EC"/>
</dbReference>
<evidence type="ECO:0000256" key="3">
    <source>
        <dbReference type="ARBA" id="ARBA00004275"/>
    </source>
</evidence>
<evidence type="ECO:0000256" key="27">
    <source>
        <dbReference type="RuleBase" id="RU363087"/>
    </source>
</evidence>
<evidence type="ECO:0000256" key="10">
    <source>
        <dbReference type="ARBA" id="ARBA00022548"/>
    </source>
</evidence>
<dbReference type="InterPro" id="IPR014721">
    <property type="entry name" value="Ribsml_uS5_D2-typ_fold_subgr"/>
</dbReference>
<dbReference type="InterPro" id="IPR036554">
    <property type="entry name" value="GHMP_kinase_C_sf"/>
</dbReference>
<comment type="similarity">
    <text evidence="5 27">Belongs to the GHMP kinase family. Mevalonate kinase subfamily.</text>
</comment>
<evidence type="ECO:0000256" key="24">
    <source>
        <dbReference type="ARBA" id="ARBA00029438"/>
    </source>
</evidence>
<keyword evidence="10 27" id="KW-0153">Cholesterol metabolism</keyword>
<comment type="cofactor">
    <cofactor evidence="2">
        <name>Mg(2+)</name>
        <dbReference type="ChEBI" id="CHEBI:18420"/>
    </cofactor>
</comment>
<dbReference type="GO" id="GO:0019287">
    <property type="term" value="P:isopentenyl diphosphate biosynthetic process, mevalonate pathway"/>
    <property type="evidence" value="ECO:0007669"/>
    <property type="project" value="UniProtKB-UniPathway"/>
</dbReference>
<evidence type="ECO:0000313" key="32">
    <source>
        <dbReference type="Proteomes" id="UP000694559"/>
    </source>
</evidence>
<name>A0A8C6X2X9_NAJNA</name>
<comment type="subunit">
    <text evidence="6">Homodimer.</text>
</comment>
<dbReference type="GO" id="GO:0005524">
    <property type="term" value="F:ATP binding"/>
    <property type="evidence" value="ECO:0007669"/>
    <property type="project" value="UniProtKB-KW"/>
</dbReference>
<dbReference type="GO" id="GO:0050728">
    <property type="term" value="P:negative regulation of inflammatory response"/>
    <property type="evidence" value="ECO:0007669"/>
    <property type="project" value="Ensembl"/>
</dbReference>
<dbReference type="Gene3D" id="3.30.70.890">
    <property type="entry name" value="GHMP kinase, C-terminal domain"/>
    <property type="match status" value="1"/>
</dbReference>
<keyword evidence="20 27" id="KW-0443">Lipid metabolism</keyword>
<dbReference type="SUPFAM" id="SSF55060">
    <property type="entry name" value="GHMP Kinase, C-terminal domain"/>
    <property type="match status" value="1"/>
</dbReference>
<evidence type="ECO:0000259" key="30">
    <source>
        <dbReference type="Pfam" id="PF08544"/>
    </source>
</evidence>
<evidence type="ECO:0000256" key="16">
    <source>
        <dbReference type="ARBA" id="ARBA00022840"/>
    </source>
</evidence>
<dbReference type="InterPro" id="IPR006205">
    <property type="entry name" value="Mev_gal_kin"/>
</dbReference>
<evidence type="ECO:0000256" key="7">
    <source>
        <dbReference type="ARBA" id="ARBA00012103"/>
    </source>
</evidence>
<dbReference type="Pfam" id="PF00288">
    <property type="entry name" value="GHMP_kinases_N"/>
    <property type="match status" value="1"/>
</dbReference>
<proteinExistence type="inferred from homology"/>
<dbReference type="InterPro" id="IPR020568">
    <property type="entry name" value="Ribosomal_Su5_D2-typ_SF"/>
</dbReference>
<dbReference type="NCBIfam" id="TIGR00549">
    <property type="entry name" value="mevalon_kin"/>
    <property type="match status" value="1"/>
</dbReference>
<organism evidence="31 32">
    <name type="scientific">Naja naja</name>
    <name type="common">Indian cobra</name>
    <dbReference type="NCBI Taxonomy" id="35670"/>
    <lineage>
        <taxon>Eukaryota</taxon>
        <taxon>Metazoa</taxon>
        <taxon>Chordata</taxon>
        <taxon>Craniata</taxon>
        <taxon>Vertebrata</taxon>
        <taxon>Euteleostomi</taxon>
        <taxon>Lepidosauria</taxon>
        <taxon>Squamata</taxon>
        <taxon>Bifurcata</taxon>
        <taxon>Unidentata</taxon>
        <taxon>Episquamata</taxon>
        <taxon>Toxicofera</taxon>
        <taxon>Serpentes</taxon>
        <taxon>Colubroidea</taxon>
        <taxon>Elapidae</taxon>
        <taxon>Elapinae</taxon>
        <taxon>Naja</taxon>
    </lineage>
</organism>
<keyword evidence="11 27" id="KW-0808">Transferase</keyword>
<dbReference type="Pfam" id="PF08544">
    <property type="entry name" value="GHMP_kinases_C"/>
    <property type="match status" value="1"/>
</dbReference>
<evidence type="ECO:0000256" key="20">
    <source>
        <dbReference type="ARBA" id="ARBA00023098"/>
    </source>
</evidence>
<evidence type="ECO:0000259" key="29">
    <source>
        <dbReference type="Pfam" id="PF00288"/>
    </source>
</evidence>
<keyword evidence="19 27" id="KW-0756">Sterol biosynthesis</keyword>
<keyword evidence="14 27" id="KW-0418">Kinase</keyword>
<keyword evidence="17" id="KW-0460">Magnesium</keyword>
<dbReference type="GO" id="GO:0006695">
    <property type="term" value="P:cholesterol biosynthetic process"/>
    <property type="evidence" value="ECO:0007669"/>
    <property type="project" value="UniProtKB-KW"/>
</dbReference>
<comment type="catalytic activity">
    <reaction evidence="1 27">
        <text>(R)-mevalonate + ATP = (R)-5-phosphomevalonate + ADP + H(+)</text>
        <dbReference type="Rhea" id="RHEA:17065"/>
        <dbReference type="ChEBI" id="CHEBI:15378"/>
        <dbReference type="ChEBI" id="CHEBI:30616"/>
        <dbReference type="ChEBI" id="CHEBI:36464"/>
        <dbReference type="ChEBI" id="CHEBI:58146"/>
        <dbReference type="ChEBI" id="CHEBI:456216"/>
        <dbReference type="EC" id="2.7.1.36"/>
    </reaction>
</comment>
<keyword evidence="8 27" id="KW-0963">Cytoplasm</keyword>
<dbReference type="Proteomes" id="UP000694559">
    <property type="component" value="Unplaced"/>
</dbReference>
<keyword evidence="32" id="KW-1185">Reference proteome</keyword>
<evidence type="ECO:0000256" key="1">
    <source>
        <dbReference type="ARBA" id="ARBA00001375"/>
    </source>
</evidence>
<keyword evidence="13 27" id="KW-0547">Nucleotide-binding</keyword>
<dbReference type="FunFam" id="3.30.70.890:FF:000003">
    <property type="entry name" value="Mevalonate kinase"/>
    <property type="match status" value="1"/>
</dbReference>
<dbReference type="AlphaFoldDB" id="A0A8C6X2X9"/>
<keyword evidence="21" id="KW-0576">Peroxisome</keyword>
<gene>
    <name evidence="31" type="primary">MVK</name>
</gene>
<accession>A0A8C6X2X9</accession>
<evidence type="ECO:0000256" key="5">
    <source>
        <dbReference type="ARBA" id="ARBA00006495"/>
    </source>
</evidence>
<evidence type="ECO:0000256" key="28">
    <source>
        <dbReference type="SAM" id="MobiDB-lite"/>
    </source>
</evidence>
<evidence type="ECO:0000256" key="6">
    <source>
        <dbReference type="ARBA" id="ARBA00011738"/>
    </source>
</evidence>
<evidence type="ECO:0000256" key="26">
    <source>
        <dbReference type="ARBA" id="ARBA00073318"/>
    </source>
</evidence>
<sequence>MKATKAASISGKKSLGPFWGSRKTLAPRPPAPDTPPGRNPALLRSLPGHFAESESRAAISPRPPRTSSPGRVGPRFPARGPAPGPAARRRPRQKEVPVPPARASHVLGRGRNAPPSLSLPGGRRSSCRLPIGRGAAESGQSGEGRTAPASADWAGAERRPRPFGMFGSPGAAGGTGERLSRRSSMHCAEKPPQREREEMWTRSLVLSAPGKVILHGEHAVVHGKVAVATAVNLRTFLRMTPRQDGRVSLQLPNLGSRLSWEAAELRPLLAAFSAELPPPSAEQVEKLKEFAGGDNGLQSVAAAAFLYLCLSVASKCGVLPTVDILVWSELPPGAGLGSSAAFSVCLAGALLSGCGTISYPLQEGQEVARWTKEELDMINSLALQGEQVIHGNPSGVDNAVSTWGGAMRFISGKISVLKRVPTLRILLTNTKVPRSTKVLVAAFKAKLLKFPTIMEPMLTSIDAISRECEGILEAMAGDPSQEHYSSLEDLLDINQHLLNGIGAGHALLDRVCQVTSSHGLHSKLTGAGGGGCAITLLRPGTAPSVVEDAIRDLTRCGFECWETVIGAPGISAHALPCLRAEVQKALQGS</sequence>
<comment type="function">
    <text evidence="25 27">Catalyzes the phosphorylation of mevalonate to mevalonate 5-phosphate, a key step in isoprenoid and cholesterol biosynthesis.</text>
</comment>
<dbReference type="PANTHER" id="PTHR43290:SF2">
    <property type="entry name" value="MEVALONATE KINASE"/>
    <property type="match status" value="1"/>
</dbReference>
<dbReference type="OrthoDB" id="1652964at2759"/>
<reference evidence="31" key="2">
    <citation type="submission" date="2025-09" db="UniProtKB">
        <authorList>
            <consortium name="Ensembl"/>
        </authorList>
    </citation>
    <scope>IDENTIFICATION</scope>
</reference>
<evidence type="ECO:0000256" key="23">
    <source>
        <dbReference type="ARBA" id="ARBA00023221"/>
    </source>
</evidence>
<feature type="compositionally biased region" description="Low complexity" evidence="28">
    <location>
        <begin position="67"/>
        <end position="81"/>
    </location>
</feature>
<dbReference type="OMA" id="KEWSTII"/>
<dbReference type="GO" id="GO:0005829">
    <property type="term" value="C:cytosol"/>
    <property type="evidence" value="ECO:0007669"/>
    <property type="project" value="Ensembl"/>
</dbReference>
<dbReference type="GeneTree" id="ENSGT00950000183187"/>
<comment type="pathway">
    <text evidence="24 27">Isoprenoid biosynthesis; isopentenyl diphosphate biosynthesis via mevalonate pathway; isopentenyl diphosphate from (R)-mevalonate: step 1/3.</text>
</comment>
<dbReference type="InterPro" id="IPR006203">
    <property type="entry name" value="GHMP_knse_ATP-bd_CS"/>
</dbReference>
<evidence type="ECO:0000256" key="15">
    <source>
        <dbReference type="ARBA" id="ARBA00022778"/>
    </source>
</evidence>
<dbReference type="FunFam" id="3.30.230.10:FF:000119">
    <property type="entry name" value="Mevalonate kinase"/>
    <property type="match status" value="1"/>
</dbReference>
<evidence type="ECO:0000256" key="17">
    <source>
        <dbReference type="ARBA" id="ARBA00022842"/>
    </source>
</evidence>
<dbReference type="UniPathway" id="UPA00057">
    <property type="reaction ID" value="UER00098"/>
</dbReference>
<evidence type="ECO:0000256" key="2">
    <source>
        <dbReference type="ARBA" id="ARBA00001946"/>
    </source>
</evidence>
<dbReference type="GO" id="GO:0005777">
    <property type="term" value="C:peroxisome"/>
    <property type="evidence" value="ECO:0007669"/>
    <property type="project" value="UniProtKB-SubCell"/>
</dbReference>
<dbReference type="InterPro" id="IPR013750">
    <property type="entry name" value="GHMP_kinase_C_dom"/>
</dbReference>
<dbReference type="SUPFAM" id="SSF54211">
    <property type="entry name" value="Ribosomal protein S5 domain 2-like"/>
    <property type="match status" value="1"/>
</dbReference>
<keyword evidence="16 27" id="KW-0067">ATP-binding</keyword>
<dbReference type="Gene3D" id="3.30.230.10">
    <property type="match status" value="1"/>
</dbReference>
<evidence type="ECO:0000256" key="8">
    <source>
        <dbReference type="ARBA" id="ARBA00022490"/>
    </source>
</evidence>
<dbReference type="Ensembl" id="ENSNNAT00000005915.1">
    <property type="protein sequence ID" value="ENSNNAP00000005662.1"/>
    <property type="gene ID" value="ENSNNAG00000003817.1"/>
</dbReference>
<reference evidence="31" key="1">
    <citation type="submission" date="2025-08" db="UniProtKB">
        <authorList>
            <consortium name="Ensembl"/>
        </authorList>
    </citation>
    <scope>IDENTIFICATION</scope>
</reference>
<evidence type="ECO:0000256" key="21">
    <source>
        <dbReference type="ARBA" id="ARBA00023140"/>
    </source>
</evidence>
<feature type="region of interest" description="Disordered" evidence="28">
    <location>
        <begin position="1"/>
        <end position="198"/>
    </location>
</feature>
<feature type="domain" description="GHMP kinase N-terminal" evidence="29">
    <location>
        <begin position="312"/>
        <end position="405"/>
    </location>
</feature>
<dbReference type="GO" id="GO:0042802">
    <property type="term" value="F:identical protein binding"/>
    <property type="evidence" value="ECO:0007669"/>
    <property type="project" value="Ensembl"/>
</dbReference>
<keyword evidence="23 27" id="KW-0753">Steroid metabolism</keyword>
<dbReference type="InterPro" id="IPR006204">
    <property type="entry name" value="GHMP_kinase_N_dom"/>
</dbReference>
<feature type="compositionally biased region" description="Pro residues" evidence="28">
    <location>
        <begin position="27"/>
        <end position="38"/>
    </location>
</feature>
<evidence type="ECO:0000256" key="14">
    <source>
        <dbReference type="ARBA" id="ARBA00022777"/>
    </source>
</evidence>
<keyword evidence="15 27" id="KW-0152">Cholesterol biosynthesis</keyword>
<evidence type="ECO:0000256" key="18">
    <source>
        <dbReference type="ARBA" id="ARBA00022955"/>
    </source>
</evidence>
<comment type="subcellular location">
    <subcellularLocation>
        <location evidence="4 27">Cytoplasm</location>
    </subcellularLocation>
    <subcellularLocation>
        <location evidence="3">Peroxisome</location>
    </subcellularLocation>
</comment>
<keyword evidence="22 27" id="KW-1207">Sterol metabolism</keyword>
<evidence type="ECO:0000256" key="4">
    <source>
        <dbReference type="ARBA" id="ARBA00004496"/>
    </source>
</evidence>
<dbReference type="PRINTS" id="PR00959">
    <property type="entry name" value="MEVGALKINASE"/>
</dbReference>
<evidence type="ECO:0000256" key="11">
    <source>
        <dbReference type="ARBA" id="ARBA00022679"/>
    </source>
</evidence>
<evidence type="ECO:0000256" key="12">
    <source>
        <dbReference type="ARBA" id="ARBA00022723"/>
    </source>
</evidence>
<evidence type="ECO:0000256" key="25">
    <source>
        <dbReference type="ARBA" id="ARBA00053839"/>
    </source>
</evidence>
<evidence type="ECO:0000256" key="9">
    <source>
        <dbReference type="ARBA" id="ARBA00022516"/>
    </source>
</evidence>
<dbReference type="PANTHER" id="PTHR43290">
    <property type="entry name" value="MEVALONATE KINASE"/>
    <property type="match status" value="1"/>
</dbReference>
<evidence type="ECO:0000256" key="19">
    <source>
        <dbReference type="ARBA" id="ARBA00023011"/>
    </source>
</evidence>
<keyword evidence="18 27" id="KW-0752">Steroid biosynthesis</keyword>
<keyword evidence="9 27" id="KW-0444">Lipid biosynthesis</keyword>
<feature type="domain" description="GHMP kinase C-terminal" evidence="30">
    <location>
        <begin position="484"/>
        <end position="547"/>
    </location>
</feature>
<dbReference type="EC" id="2.7.1.36" evidence="7 27"/>